<reference evidence="1" key="1">
    <citation type="journal article" date="2019" name="bioRxiv">
        <title>The Genome of the Zebra Mussel, Dreissena polymorpha: A Resource for Invasive Species Research.</title>
        <authorList>
            <person name="McCartney M.A."/>
            <person name="Auch B."/>
            <person name="Kono T."/>
            <person name="Mallez S."/>
            <person name="Zhang Y."/>
            <person name="Obille A."/>
            <person name="Becker A."/>
            <person name="Abrahante J.E."/>
            <person name="Garbe J."/>
            <person name="Badalamenti J.P."/>
            <person name="Herman A."/>
            <person name="Mangelson H."/>
            <person name="Liachko I."/>
            <person name="Sullivan S."/>
            <person name="Sone E.D."/>
            <person name="Koren S."/>
            <person name="Silverstein K.A.T."/>
            <person name="Beckman K.B."/>
            <person name="Gohl D.M."/>
        </authorList>
    </citation>
    <scope>NUCLEOTIDE SEQUENCE</scope>
    <source>
        <strain evidence="1">Duluth1</strain>
        <tissue evidence="1">Whole animal</tissue>
    </source>
</reference>
<dbReference type="AlphaFoldDB" id="A0A9D4DAG8"/>
<proteinExistence type="predicted"/>
<name>A0A9D4DAG8_DREPO</name>
<reference evidence="1" key="2">
    <citation type="submission" date="2020-11" db="EMBL/GenBank/DDBJ databases">
        <authorList>
            <person name="McCartney M.A."/>
            <person name="Auch B."/>
            <person name="Kono T."/>
            <person name="Mallez S."/>
            <person name="Becker A."/>
            <person name="Gohl D.M."/>
            <person name="Silverstein K.A.T."/>
            <person name="Koren S."/>
            <person name="Bechman K.B."/>
            <person name="Herman A."/>
            <person name="Abrahante J.E."/>
            <person name="Garbe J."/>
        </authorList>
    </citation>
    <scope>NUCLEOTIDE SEQUENCE</scope>
    <source>
        <strain evidence="1">Duluth1</strain>
        <tissue evidence="1">Whole animal</tissue>
    </source>
</reference>
<accession>A0A9D4DAG8</accession>
<protein>
    <submittedName>
        <fullName evidence="1">Uncharacterized protein</fullName>
    </submittedName>
</protein>
<dbReference type="Proteomes" id="UP000828390">
    <property type="component" value="Unassembled WGS sequence"/>
</dbReference>
<sequence length="57" mass="6206">MVKRSRRVELKAGETGDNVAIPIPVVDRGRGGLRNSVGVIVGRDLNDMYRIAVKSDV</sequence>
<keyword evidence="2" id="KW-1185">Reference proteome</keyword>
<evidence type="ECO:0000313" key="1">
    <source>
        <dbReference type="EMBL" id="KAH3741602.1"/>
    </source>
</evidence>
<comment type="caution">
    <text evidence="1">The sequence shown here is derived from an EMBL/GenBank/DDBJ whole genome shotgun (WGS) entry which is preliminary data.</text>
</comment>
<gene>
    <name evidence="1" type="ORF">DPMN_048327</name>
</gene>
<organism evidence="1 2">
    <name type="scientific">Dreissena polymorpha</name>
    <name type="common">Zebra mussel</name>
    <name type="synonym">Mytilus polymorpha</name>
    <dbReference type="NCBI Taxonomy" id="45954"/>
    <lineage>
        <taxon>Eukaryota</taxon>
        <taxon>Metazoa</taxon>
        <taxon>Spiralia</taxon>
        <taxon>Lophotrochozoa</taxon>
        <taxon>Mollusca</taxon>
        <taxon>Bivalvia</taxon>
        <taxon>Autobranchia</taxon>
        <taxon>Heteroconchia</taxon>
        <taxon>Euheterodonta</taxon>
        <taxon>Imparidentia</taxon>
        <taxon>Neoheterodontei</taxon>
        <taxon>Myida</taxon>
        <taxon>Dreissenoidea</taxon>
        <taxon>Dreissenidae</taxon>
        <taxon>Dreissena</taxon>
    </lineage>
</organism>
<evidence type="ECO:0000313" key="2">
    <source>
        <dbReference type="Proteomes" id="UP000828390"/>
    </source>
</evidence>
<dbReference type="EMBL" id="JAIWYP010000011">
    <property type="protein sequence ID" value="KAH3741602.1"/>
    <property type="molecule type" value="Genomic_DNA"/>
</dbReference>